<dbReference type="EMBL" id="LODT01000035">
    <property type="protein sequence ID" value="KYQ90903.1"/>
    <property type="molecule type" value="Genomic_DNA"/>
</dbReference>
<reference evidence="1 2" key="1">
    <citation type="submission" date="2015-12" db="EMBL/GenBank/DDBJ databases">
        <title>Dictyostelia acquired genes for synthesis and detection of signals that induce cell-type specialization by lateral gene transfer from prokaryotes.</title>
        <authorList>
            <person name="Gloeckner G."/>
            <person name="Schaap P."/>
        </authorList>
    </citation>
    <scope>NUCLEOTIDE SEQUENCE [LARGE SCALE GENOMIC DNA]</scope>
    <source>
        <strain evidence="1 2">TK</strain>
    </source>
</reference>
<dbReference type="AlphaFoldDB" id="A0A151ZAF0"/>
<dbReference type="Gene3D" id="1.25.40.20">
    <property type="entry name" value="Ankyrin repeat-containing domain"/>
    <property type="match status" value="1"/>
</dbReference>
<dbReference type="PANTHER" id="PTHR46586">
    <property type="entry name" value="ANKYRIN REPEAT-CONTAINING PROTEIN"/>
    <property type="match status" value="1"/>
</dbReference>
<dbReference type="OrthoDB" id="24384at2759"/>
<name>A0A151ZAF0_TIELA</name>
<evidence type="ECO:0008006" key="3">
    <source>
        <dbReference type="Google" id="ProtNLM"/>
    </source>
</evidence>
<gene>
    <name evidence="1" type="ORF">DLAC_07776</name>
</gene>
<dbReference type="InterPro" id="IPR052050">
    <property type="entry name" value="SecEffector_AnkRepeat"/>
</dbReference>
<evidence type="ECO:0000313" key="1">
    <source>
        <dbReference type="EMBL" id="KYQ90903.1"/>
    </source>
</evidence>
<accession>A0A151ZAF0</accession>
<dbReference type="InterPro" id="IPR036770">
    <property type="entry name" value="Ankyrin_rpt-contain_sf"/>
</dbReference>
<dbReference type="SUPFAM" id="SSF140860">
    <property type="entry name" value="Pseudo ankyrin repeat-like"/>
    <property type="match status" value="1"/>
</dbReference>
<proteinExistence type="predicted"/>
<dbReference type="InParanoid" id="A0A151ZAF0"/>
<organism evidence="1 2">
    <name type="scientific">Tieghemostelium lacteum</name>
    <name type="common">Slime mold</name>
    <name type="synonym">Dictyostelium lacteum</name>
    <dbReference type="NCBI Taxonomy" id="361077"/>
    <lineage>
        <taxon>Eukaryota</taxon>
        <taxon>Amoebozoa</taxon>
        <taxon>Evosea</taxon>
        <taxon>Eumycetozoa</taxon>
        <taxon>Dictyostelia</taxon>
        <taxon>Dictyosteliales</taxon>
        <taxon>Raperosteliaceae</taxon>
        <taxon>Tieghemostelium</taxon>
    </lineage>
</organism>
<evidence type="ECO:0000313" key="2">
    <source>
        <dbReference type="Proteomes" id="UP000076078"/>
    </source>
</evidence>
<sequence>MVELGEELFFKVYRNKFLNLKIWSLVKTDRWIKAGIHKCIREPYHWDDMTLIDSWICRNGHFQLLLDKVRYDPTFKMSFIGVKYLMESNNDYTVFKACYDRFTTVFHMASKWTRAKAYTFGINSKFYLTDLACNVFDNLKIVEFLLQKKQFPFSVRALYNSIASKNIQLVKVFSRLLRTKIMNDFDVYNTVMVACVKSKSMELLRYFIEDFGLTRDIKMSSTVQKEAMLNENIEILEYLYDRAIGRVPLNFINKLVKVKYHKEMITKVISMYPEMQLKEYGMDYACQFQDLDTIKLLFNTYHVKPSSNGFKAAFREGNLEKVKFIHSIYSEYLDGDCTLEMKLAIVKNHLHIVKYLFESKFPCHSLGHALRSPCYYGNTEMFKYLLHNGICSITSENAGKYFDLAVKCVGGSQEIIHYLLDNYGNEFPENGISLSSIVAKGLLQNAKLVIERHLPYYKSIGIISAAIKYNDYALTEYLLTSENNLIFHQKTMVMAIEHSDKRFLPLLLKYMDRYAMKTSMRIDALESTLDSIKYIYDHRKDGIYQLKEDYLIIHAKVEVQSNLNYIDVEVPLKTRIKLCLPISKCILTSPKETLEYLVDIGFPLDEYTTRAYVLYFIKNKEFEFIHWLGSRVIENYRLCNFLISSIVDSSNIIIPQYAIPAFHFKFLLRENILNEDIICQYLTATDITPFLIKTIDKRFPSLSPTHSVFIQNKIMEYKKKEQLRQKLMEEGRYY</sequence>
<keyword evidence="2" id="KW-1185">Reference proteome</keyword>
<dbReference type="SUPFAM" id="SSF48403">
    <property type="entry name" value="Ankyrin repeat"/>
    <property type="match status" value="1"/>
</dbReference>
<protein>
    <recommendedName>
        <fullName evidence="3">Ankyrin repeat-containing protein</fullName>
    </recommendedName>
</protein>
<dbReference type="Proteomes" id="UP000076078">
    <property type="component" value="Unassembled WGS sequence"/>
</dbReference>
<dbReference type="FunCoup" id="A0A151ZAF0">
    <property type="interactions" value="13"/>
</dbReference>
<dbReference type="PANTHER" id="PTHR46586:SF3">
    <property type="entry name" value="ANKYRIN REPEAT-CONTAINING PROTEIN"/>
    <property type="match status" value="1"/>
</dbReference>
<comment type="caution">
    <text evidence="1">The sequence shown here is derived from an EMBL/GenBank/DDBJ whole genome shotgun (WGS) entry which is preliminary data.</text>
</comment>